<feature type="signal peptide" evidence="2">
    <location>
        <begin position="1"/>
        <end position="21"/>
    </location>
</feature>
<dbReference type="Pfam" id="PF20146">
    <property type="entry name" value="NRF"/>
    <property type="match status" value="1"/>
</dbReference>
<reference evidence="5" key="1">
    <citation type="submission" date="2025-08" db="UniProtKB">
        <authorList>
            <consortium name="RefSeq"/>
        </authorList>
    </citation>
    <scope>IDENTIFICATION</scope>
</reference>
<dbReference type="KEGG" id="aplc:110981359"/>
<organism evidence="4 5">
    <name type="scientific">Acanthaster planci</name>
    <name type="common">Crown-of-thorns starfish</name>
    <dbReference type="NCBI Taxonomy" id="133434"/>
    <lineage>
        <taxon>Eukaryota</taxon>
        <taxon>Metazoa</taxon>
        <taxon>Echinodermata</taxon>
        <taxon>Eleutherozoa</taxon>
        <taxon>Asterozoa</taxon>
        <taxon>Asteroidea</taxon>
        <taxon>Valvatacea</taxon>
        <taxon>Valvatida</taxon>
        <taxon>Acanthasteridae</taxon>
        <taxon>Acanthaster</taxon>
    </lineage>
</organism>
<feature type="transmembrane region" description="Helical" evidence="1">
    <location>
        <begin position="608"/>
        <end position="629"/>
    </location>
</feature>
<proteinExistence type="predicted"/>
<dbReference type="GO" id="GO:0016747">
    <property type="term" value="F:acyltransferase activity, transferring groups other than amino-acyl groups"/>
    <property type="evidence" value="ECO:0007669"/>
    <property type="project" value="InterPro"/>
</dbReference>
<feature type="transmembrane region" description="Helical" evidence="1">
    <location>
        <begin position="574"/>
        <end position="596"/>
    </location>
</feature>
<dbReference type="OrthoDB" id="118951at2759"/>
<dbReference type="RefSeq" id="XP_022094565.1">
    <property type="nucleotide sequence ID" value="XM_022238873.1"/>
</dbReference>
<evidence type="ECO:0000256" key="1">
    <source>
        <dbReference type="SAM" id="Phobius"/>
    </source>
</evidence>
<dbReference type="Proteomes" id="UP000694845">
    <property type="component" value="Unplaced"/>
</dbReference>
<dbReference type="PANTHER" id="PTHR11161:SF0">
    <property type="entry name" value="O-ACYLTRANSFERASE LIKE PROTEIN"/>
    <property type="match status" value="1"/>
</dbReference>
<feature type="transmembrane region" description="Helical" evidence="1">
    <location>
        <begin position="325"/>
        <end position="345"/>
    </location>
</feature>
<name>A0A8B7YQ36_ACAPL</name>
<keyword evidence="1" id="KW-0472">Membrane</keyword>
<feature type="transmembrane region" description="Helical" evidence="1">
    <location>
        <begin position="680"/>
        <end position="705"/>
    </location>
</feature>
<feature type="chain" id="PRO_5034448782" evidence="2">
    <location>
        <begin position="22"/>
        <end position="771"/>
    </location>
</feature>
<sequence>MATSTARFVFISVLLLTICCAISFAHLEVDPSKLKNILYKSWSPPLHEATVDTYNVSAACEAEIKRLIGGDPRTLESDVIMALDAFGKPPAGLLQLNFGWYGHYDECMAIEGFNYCLTDLMLNVTKLSEHPKNSSLGTGFPGMETMDIKWGICVPKNCSDEDVDAVITHLLDALQVLESVNIPRDVLQETGVVCAKNPTIPYSAGVICTIILCGFIGALMILGALYDEFLKLQAKKSIHHRLREGMRQPWRLLDETDEADVADDDVPLLKDVGTGNSINRESPSPKTQSLAARLLLCFALNRNVAKLMDTKQSDASVGCLNGVRVISMSWVILGHTVAFSVLNPIDNLPTFYHWISTHPGFQAVANAFFSVDSFFFLSGFLVAYLTFARFRELRTIKTWALFYFHRYWRLTPLFAFTILIWMYIPQYFGYGPAWQSSAFREFCPQYWWSSLLYISNFWPKAFGEECIAWTWYLANDMQFFAISPLLMAPLFYFPLFGWLALIATLLASFISTGLIIGLYDLQVSLAGLESGPPDANFSSLVYGKPYCRIAPYLVGIGLGYIMHRIGKRRVKMSPVLAVLGWLVAAGMALSVLYGLYPSFHTPMTKAANIVYGSISRFVWALALAWLVFACKYGYGGWINSFLSWSVWVPLARVTFSAYMFHPIVIEVFYGNFASPFHFSVYLMAFYFAGLVSVSYFVAILVALAIEYPFANLEKVLLPTPARTKKVEGLDGRATMAGDREVVTVVTGRPVENGLTQRVSAYQKGLADSRGV</sequence>
<dbReference type="SMART" id="SM00703">
    <property type="entry name" value="NRF"/>
    <property type="match status" value="1"/>
</dbReference>
<feature type="transmembrane region" description="Helical" evidence="1">
    <location>
        <begin position="641"/>
        <end position="660"/>
    </location>
</feature>
<keyword evidence="1" id="KW-0812">Transmembrane</keyword>
<evidence type="ECO:0000313" key="5">
    <source>
        <dbReference type="RefSeq" id="XP_022094565.1"/>
    </source>
</evidence>
<gene>
    <name evidence="5" type="primary">LOC110981359</name>
</gene>
<dbReference type="AlphaFoldDB" id="A0A8B7YQ36"/>
<dbReference type="InterPro" id="IPR002656">
    <property type="entry name" value="Acyl_transf_3_dom"/>
</dbReference>
<keyword evidence="4" id="KW-1185">Reference proteome</keyword>
<dbReference type="Pfam" id="PF01757">
    <property type="entry name" value="Acyl_transf_3"/>
    <property type="match status" value="1"/>
</dbReference>
<feature type="transmembrane region" description="Helical" evidence="1">
    <location>
        <begin position="495"/>
        <end position="519"/>
    </location>
</feature>
<dbReference type="OMA" id="INDSPMH"/>
<keyword evidence="1" id="KW-1133">Transmembrane helix</keyword>
<evidence type="ECO:0000313" key="4">
    <source>
        <dbReference type="Proteomes" id="UP000694845"/>
    </source>
</evidence>
<feature type="transmembrane region" description="Helical" evidence="1">
    <location>
        <begin position="539"/>
        <end position="562"/>
    </location>
</feature>
<dbReference type="InterPro" id="IPR006621">
    <property type="entry name" value="Nose-resist-to-fluoxetine_N"/>
</dbReference>
<dbReference type="PANTHER" id="PTHR11161">
    <property type="entry name" value="O-ACYLTRANSFERASE"/>
    <property type="match status" value="1"/>
</dbReference>
<protein>
    <submittedName>
        <fullName evidence="5">Nose resistant to fluoxetine protein 6-like</fullName>
    </submittedName>
</protein>
<feature type="transmembrane region" description="Helical" evidence="1">
    <location>
        <begin position="407"/>
        <end position="424"/>
    </location>
</feature>
<keyword evidence="2" id="KW-0732">Signal</keyword>
<feature type="transmembrane region" description="Helical" evidence="1">
    <location>
        <begin position="365"/>
        <end position="387"/>
    </location>
</feature>
<feature type="transmembrane region" description="Helical" evidence="1">
    <location>
        <begin position="202"/>
        <end position="226"/>
    </location>
</feature>
<evidence type="ECO:0000259" key="3">
    <source>
        <dbReference type="SMART" id="SM00703"/>
    </source>
</evidence>
<feature type="domain" description="Nose resistant-to-fluoxetine protein N-terminal" evidence="3">
    <location>
        <begin position="57"/>
        <end position="183"/>
    </location>
</feature>
<accession>A0A8B7YQ36</accession>
<dbReference type="InterPro" id="IPR052728">
    <property type="entry name" value="O2_lipid_transport_reg"/>
</dbReference>
<evidence type="ECO:0000256" key="2">
    <source>
        <dbReference type="SAM" id="SignalP"/>
    </source>
</evidence>
<dbReference type="GeneID" id="110981359"/>